<name>A0AAV2KGS8_KNICA</name>
<gene>
    <name evidence="2" type="ORF">KC01_LOCUS17144</name>
</gene>
<evidence type="ECO:0000313" key="2">
    <source>
        <dbReference type="EMBL" id="CAL1587175.1"/>
    </source>
</evidence>
<dbReference type="AlphaFoldDB" id="A0AAV2KGS8"/>
<organism evidence="2 3">
    <name type="scientific">Knipowitschia caucasica</name>
    <name type="common">Caucasian dwarf goby</name>
    <name type="synonym">Pomatoschistus caucasicus</name>
    <dbReference type="NCBI Taxonomy" id="637954"/>
    <lineage>
        <taxon>Eukaryota</taxon>
        <taxon>Metazoa</taxon>
        <taxon>Chordata</taxon>
        <taxon>Craniata</taxon>
        <taxon>Vertebrata</taxon>
        <taxon>Euteleostomi</taxon>
        <taxon>Actinopterygii</taxon>
        <taxon>Neopterygii</taxon>
        <taxon>Teleostei</taxon>
        <taxon>Neoteleostei</taxon>
        <taxon>Acanthomorphata</taxon>
        <taxon>Gobiaria</taxon>
        <taxon>Gobiiformes</taxon>
        <taxon>Gobioidei</taxon>
        <taxon>Gobiidae</taxon>
        <taxon>Gobiinae</taxon>
        <taxon>Knipowitschia</taxon>
    </lineage>
</organism>
<feature type="region of interest" description="Disordered" evidence="1">
    <location>
        <begin position="32"/>
        <end position="57"/>
    </location>
</feature>
<keyword evidence="3" id="KW-1185">Reference proteome</keyword>
<dbReference type="EMBL" id="OZ035839">
    <property type="protein sequence ID" value="CAL1587175.1"/>
    <property type="molecule type" value="Genomic_DNA"/>
</dbReference>
<evidence type="ECO:0000256" key="1">
    <source>
        <dbReference type="SAM" id="MobiDB-lite"/>
    </source>
</evidence>
<dbReference type="Proteomes" id="UP001497482">
    <property type="component" value="Chromosome 17"/>
</dbReference>
<feature type="compositionally biased region" description="Polar residues" evidence="1">
    <location>
        <begin position="44"/>
        <end position="57"/>
    </location>
</feature>
<accession>A0AAV2KGS8</accession>
<evidence type="ECO:0000313" key="3">
    <source>
        <dbReference type="Proteomes" id="UP001497482"/>
    </source>
</evidence>
<protein>
    <submittedName>
        <fullName evidence="2">Uncharacterized protein</fullName>
    </submittedName>
</protein>
<sequence>MLEQELSPVISRREGSGLRLLRLLPPASRLLLSPHTETGPRATRVQQRSVWRETGQSTAPGRTAVLLQVALGPSAQK</sequence>
<reference evidence="2 3" key="1">
    <citation type="submission" date="2024-04" db="EMBL/GenBank/DDBJ databases">
        <authorList>
            <person name="Waldvogel A.-M."/>
            <person name="Schoenle A."/>
        </authorList>
    </citation>
    <scope>NUCLEOTIDE SEQUENCE [LARGE SCALE GENOMIC DNA]</scope>
</reference>
<proteinExistence type="predicted"/>